<dbReference type="InterPro" id="IPR029154">
    <property type="entry name" value="HIBADH-like_NADP-bd"/>
</dbReference>
<dbReference type="Gene3D" id="1.10.1040.10">
    <property type="entry name" value="N-(1-d-carboxylethyl)-l-norvaline Dehydrogenase, domain 2"/>
    <property type="match status" value="1"/>
</dbReference>
<evidence type="ECO:0000256" key="1">
    <source>
        <dbReference type="ARBA" id="ARBA00009080"/>
    </source>
</evidence>
<dbReference type="Gene3D" id="3.40.50.720">
    <property type="entry name" value="NAD(P)-binding Rossmann-like Domain"/>
    <property type="match status" value="1"/>
</dbReference>
<protein>
    <submittedName>
        <fullName evidence="6">NAD(P)-dependent oxidoreductase</fullName>
    </submittedName>
</protein>
<gene>
    <name evidence="6" type="ORF">JZO85_17540</name>
</gene>
<feature type="domain" description="3-hydroxyisobutyrate dehydrogenase-like NAD-binding" evidence="5">
    <location>
        <begin position="169"/>
        <end position="288"/>
    </location>
</feature>
<dbReference type="SUPFAM" id="SSF48179">
    <property type="entry name" value="6-phosphogluconate dehydrogenase C-terminal domain-like"/>
    <property type="match status" value="1"/>
</dbReference>
<dbReference type="InterPro" id="IPR006115">
    <property type="entry name" value="6PGDH_NADP-bd"/>
</dbReference>
<dbReference type="Pfam" id="PF03446">
    <property type="entry name" value="NAD_binding_2"/>
    <property type="match status" value="1"/>
</dbReference>
<feature type="domain" description="6-phosphogluconate dehydrogenase NADP-binding" evidence="4">
    <location>
        <begin position="7"/>
        <end position="163"/>
    </location>
</feature>
<keyword evidence="3" id="KW-0520">NAD</keyword>
<evidence type="ECO:0000313" key="7">
    <source>
        <dbReference type="Proteomes" id="UP000664495"/>
    </source>
</evidence>
<dbReference type="SUPFAM" id="SSF51735">
    <property type="entry name" value="NAD(P)-binding Rossmann-fold domains"/>
    <property type="match status" value="1"/>
</dbReference>
<dbReference type="Proteomes" id="UP000664495">
    <property type="component" value="Unassembled WGS sequence"/>
</dbReference>
<dbReference type="InterPro" id="IPR013328">
    <property type="entry name" value="6PGD_dom2"/>
</dbReference>
<dbReference type="PANTHER" id="PTHR43060">
    <property type="entry name" value="3-HYDROXYISOBUTYRATE DEHYDROGENASE-LIKE 1, MITOCHONDRIAL-RELATED"/>
    <property type="match status" value="1"/>
</dbReference>
<accession>A0ABS3HMA5</accession>
<dbReference type="InterPro" id="IPR008927">
    <property type="entry name" value="6-PGluconate_DH-like_C_sf"/>
</dbReference>
<evidence type="ECO:0000256" key="2">
    <source>
        <dbReference type="ARBA" id="ARBA00023002"/>
    </source>
</evidence>
<dbReference type="PANTHER" id="PTHR43060:SF15">
    <property type="entry name" value="3-HYDROXYISOBUTYRATE DEHYDROGENASE-LIKE 1, MITOCHONDRIAL-RELATED"/>
    <property type="match status" value="1"/>
</dbReference>
<keyword evidence="2" id="KW-0560">Oxidoreductase</keyword>
<dbReference type="InterPro" id="IPR036291">
    <property type="entry name" value="NAD(P)-bd_dom_sf"/>
</dbReference>
<evidence type="ECO:0000259" key="4">
    <source>
        <dbReference type="Pfam" id="PF03446"/>
    </source>
</evidence>
<evidence type="ECO:0000256" key="3">
    <source>
        <dbReference type="ARBA" id="ARBA00023027"/>
    </source>
</evidence>
<sequence>MEVSSMKIGFIGTGVMGKSIVKHFLAAGYEVAVYNRTKSKTDELVAEGAEWHETPAEVTHFSEIVFSMVGYPSDVEEIYYGTNSIFSVDVTGKVLVDLTTSTPTLAEKIYRTAKEKGAEALDAPVSGGDLGAQNGTLTIMAGGDQATFDKVAPLFEIMGKSYSLQGEAGAGQHTKMANQIMIAGTMTGMTEMLVYAKAAKLDVPKVLETLGGGAAQNWSMANYAPRILKSDYSPGFFVKHFIKDLKIALDEAEKLQLDLPATKLATELYEQLADLGFENDGTQALIKLWWTES</sequence>
<evidence type="ECO:0000313" key="6">
    <source>
        <dbReference type="EMBL" id="MBO0454064.1"/>
    </source>
</evidence>
<dbReference type="RefSeq" id="WP_207109807.1">
    <property type="nucleotide sequence ID" value="NZ_JAFLVR010000047.1"/>
</dbReference>
<dbReference type="PIRSF" id="PIRSF000103">
    <property type="entry name" value="HIBADH"/>
    <property type="match status" value="1"/>
</dbReference>
<name>A0ABS3HMA5_9ENTE</name>
<proteinExistence type="inferred from homology"/>
<dbReference type="InterPro" id="IPR015815">
    <property type="entry name" value="HIBADH-related"/>
</dbReference>
<keyword evidence="7" id="KW-1185">Reference proteome</keyword>
<comment type="similarity">
    <text evidence="1">Belongs to the HIBADH-related family.</text>
</comment>
<comment type="caution">
    <text evidence="6">The sequence shown here is derived from an EMBL/GenBank/DDBJ whole genome shotgun (WGS) entry which is preliminary data.</text>
</comment>
<organism evidence="6 7">
    <name type="scientific">Candidatus Enterococcus murrayae</name>
    <dbReference type="NCBI Taxonomy" id="2815321"/>
    <lineage>
        <taxon>Bacteria</taxon>
        <taxon>Bacillati</taxon>
        <taxon>Bacillota</taxon>
        <taxon>Bacilli</taxon>
        <taxon>Lactobacillales</taxon>
        <taxon>Enterococcaceae</taxon>
        <taxon>Enterococcus</taxon>
    </lineage>
</organism>
<evidence type="ECO:0000259" key="5">
    <source>
        <dbReference type="Pfam" id="PF14833"/>
    </source>
</evidence>
<reference evidence="6 7" key="1">
    <citation type="submission" date="2021-03" db="EMBL/GenBank/DDBJ databases">
        <title>Enterococcal diversity collection.</title>
        <authorList>
            <person name="Gilmore M.S."/>
            <person name="Schwartzman J."/>
            <person name="Van Tyne D."/>
            <person name="Martin M."/>
            <person name="Earl A.M."/>
            <person name="Manson A.L."/>
            <person name="Straub T."/>
            <person name="Salamzade R."/>
            <person name="Saavedra J."/>
            <person name="Lebreton F."/>
            <person name="Prichula J."/>
            <person name="Schaufler K."/>
            <person name="Gaca A."/>
            <person name="Sgardioli B."/>
            <person name="Wagenaar J."/>
            <person name="Strong T."/>
        </authorList>
    </citation>
    <scope>NUCLEOTIDE SEQUENCE [LARGE SCALE GENOMIC DNA]</scope>
    <source>
        <strain evidence="6 7">MJM16</strain>
    </source>
</reference>
<dbReference type="EMBL" id="JAFLVR010000047">
    <property type="protein sequence ID" value="MBO0454064.1"/>
    <property type="molecule type" value="Genomic_DNA"/>
</dbReference>
<dbReference type="Pfam" id="PF14833">
    <property type="entry name" value="NAD_binding_11"/>
    <property type="match status" value="1"/>
</dbReference>